<dbReference type="PATRIC" id="fig|87541.4.peg.422"/>
<dbReference type="Proteomes" id="UP000070422">
    <property type="component" value="Unassembled WGS sequence"/>
</dbReference>
<dbReference type="EMBL" id="LSCQ01000020">
    <property type="protein sequence ID" value="KXB37702.1"/>
    <property type="molecule type" value="Genomic_DNA"/>
</dbReference>
<proteinExistence type="predicted"/>
<dbReference type="AlphaFoldDB" id="A0A133Y3D0"/>
<comment type="caution">
    <text evidence="1">The sequence shown here is derived from an EMBL/GenBank/DDBJ whole genome shotgun (WGS) entry which is preliminary data.</text>
</comment>
<gene>
    <name evidence="1" type="ORF">HMPREF3187_00418</name>
</gene>
<protein>
    <submittedName>
        <fullName evidence="1">Uncharacterized protein</fullName>
    </submittedName>
</protein>
<sequence>MQVFFREWIEISTYTKRKRDLYKGKCGQSRGKVCENVEKSPDKQKLKKESVGNGVIKRWICLKLEILKRERAVI</sequence>
<evidence type="ECO:0000313" key="2">
    <source>
        <dbReference type="Proteomes" id="UP000070422"/>
    </source>
</evidence>
<organism evidence="1 2">
    <name type="scientific">Aerococcus christensenii</name>
    <dbReference type="NCBI Taxonomy" id="87541"/>
    <lineage>
        <taxon>Bacteria</taxon>
        <taxon>Bacillati</taxon>
        <taxon>Bacillota</taxon>
        <taxon>Bacilli</taxon>
        <taxon>Lactobacillales</taxon>
        <taxon>Aerococcaceae</taxon>
        <taxon>Aerococcus</taxon>
    </lineage>
</organism>
<accession>A0A133Y3D0</accession>
<evidence type="ECO:0000313" key="1">
    <source>
        <dbReference type="EMBL" id="KXB37702.1"/>
    </source>
</evidence>
<reference evidence="1 2" key="1">
    <citation type="submission" date="2016-01" db="EMBL/GenBank/DDBJ databases">
        <authorList>
            <person name="Oliw E.H."/>
        </authorList>
    </citation>
    <scope>NUCLEOTIDE SEQUENCE [LARGE SCALE GENOMIC DNA]</scope>
    <source>
        <strain evidence="1 2">KA00635</strain>
    </source>
</reference>
<name>A0A133Y3D0_9LACT</name>